<evidence type="ECO:0000313" key="12">
    <source>
        <dbReference type="EMBL" id="MBU3827079.1"/>
    </source>
</evidence>
<reference evidence="12" key="1">
    <citation type="journal article" date="2021" name="PeerJ">
        <title>Extensive microbial diversity within the chicken gut microbiome revealed by metagenomics and culture.</title>
        <authorList>
            <person name="Gilroy R."/>
            <person name="Ravi A."/>
            <person name="Getino M."/>
            <person name="Pursley I."/>
            <person name="Horton D.L."/>
            <person name="Alikhan N.F."/>
            <person name="Baker D."/>
            <person name="Gharbi K."/>
            <person name="Hall N."/>
            <person name="Watson M."/>
            <person name="Adriaenssens E.M."/>
            <person name="Foster-Nyarko E."/>
            <person name="Jarju S."/>
            <person name="Secka A."/>
            <person name="Antonio M."/>
            <person name="Oren A."/>
            <person name="Chaudhuri R.R."/>
            <person name="La Ragione R."/>
            <person name="Hildebrand F."/>
            <person name="Pallen M.J."/>
        </authorList>
    </citation>
    <scope>NUCLEOTIDE SEQUENCE</scope>
    <source>
        <strain evidence="12">687</strain>
    </source>
</reference>
<feature type="compositionally biased region" description="Polar residues" evidence="9">
    <location>
        <begin position="104"/>
        <end position="113"/>
    </location>
</feature>
<dbReference type="Gene3D" id="1.10.8.60">
    <property type="match status" value="1"/>
</dbReference>
<evidence type="ECO:0000256" key="5">
    <source>
        <dbReference type="ARBA" id="ARBA00023121"/>
    </source>
</evidence>
<dbReference type="AlphaFoldDB" id="A0A9E2KN92"/>
<keyword evidence="4 7" id="KW-0067">ATP-binding</keyword>
<protein>
    <recommendedName>
        <fullName evidence="7">Chromosomal replication initiator protein DnaA</fullName>
    </recommendedName>
</protein>
<dbReference type="GO" id="GO:0006275">
    <property type="term" value="P:regulation of DNA replication"/>
    <property type="evidence" value="ECO:0007669"/>
    <property type="project" value="InterPro"/>
</dbReference>
<reference evidence="12" key="2">
    <citation type="submission" date="2021-04" db="EMBL/GenBank/DDBJ databases">
        <authorList>
            <person name="Gilroy R."/>
        </authorList>
    </citation>
    <scope>NUCLEOTIDE SEQUENCE</scope>
    <source>
        <strain evidence="12">687</strain>
    </source>
</reference>
<evidence type="ECO:0000256" key="9">
    <source>
        <dbReference type="SAM" id="MobiDB-lite"/>
    </source>
</evidence>
<dbReference type="Gene3D" id="3.40.50.300">
    <property type="entry name" value="P-loop containing nucleotide triphosphate hydrolases"/>
    <property type="match status" value="1"/>
</dbReference>
<dbReference type="InterPro" id="IPR018312">
    <property type="entry name" value="Chromosome_initiator_DnaA_CS"/>
</dbReference>
<dbReference type="GO" id="GO:0008289">
    <property type="term" value="F:lipid binding"/>
    <property type="evidence" value="ECO:0007669"/>
    <property type="project" value="UniProtKB-KW"/>
</dbReference>
<dbReference type="GO" id="GO:0005524">
    <property type="term" value="F:ATP binding"/>
    <property type="evidence" value="ECO:0007669"/>
    <property type="project" value="UniProtKB-KW"/>
</dbReference>
<feature type="compositionally biased region" description="Low complexity" evidence="9">
    <location>
        <begin position="87"/>
        <end position="103"/>
    </location>
</feature>
<feature type="compositionally biased region" description="Polar residues" evidence="9">
    <location>
        <begin position="121"/>
        <end position="138"/>
    </location>
</feature>
<keyword evidence="5" id="KW-0446">Lipid-binding</keyword>
<evidence type="ECO:0000256" key="2">
    <source>
        <dbReference type="ARBA" id="ARBA00022705"/>
    </source>
</evidence>
<feature type="domain" description="AAA+ ATPase" evidence="10">
    <location>
        <begin position="209"/>
        <end position="354"/>
    </location>
</feature>
<evidence type="ECO:0000313" key="13">
    <source>
        <dbReference type="Proteomes" id="UP000824150"/>
    </source>
</evidence>
<gene>
    <name evidence="12" type="ORF">IAA31_06275</name>
</gene>
<dbReference type="PANTHER" id="PTHR30050:SF2">
    <property type="entry name" value="CHROMOSOMAL REPLICATION INITIATOR PROTEIN DNAA"/>
    <property type="match status" value="1"/>
</dbReference>
<keyword evidence="3 7" id="KW-0547">Nucleotide-binding</keyword>
<evidence type="ECO:0000256" key="8">
    <source>
        <dbReference type="RuleBase" id="RU004227"/>
    </source>
</evidence>
<accession>A0A9E2KN92</accession>
<dbReference type="GO" id="GO:0006270">
    <property type="term" value="P:DNA replication initiation"/>
    <property type="evidence" value="ECO:0007669"/>
    <property type="project" value="InterPro"/>
</dbReference>
<dbReference type="InterPro" id="IPR010921">
    <property type="entry name" value="Trp_repressor/repl_initiator"/>
</dbReference>
<dbReference type="SUPFAM" id="SSF48295">
    <property type="entry name" value="TrpR-like"/>
    <property type="match status" value="1"/>
</dbReference>
<comment type="function">
    <text evidence="7">Plays an essential role in the initiation and regulation of chromosomal replication. ATP-DnaA binds to the origin of replication (oriC) to initiate formation of the DNA replication initiation complex once per cell cycle. Binds the DnaA box (a 9 base pair repeat at the origin) and separates the double-stranded (ds)DNA. Forms a right-handed helical filament on oriC DNA; dsDNA binds to the exterior of the filament while single-stranded (ss)DNA is stabiized in the filament's interior. The ATP-DnaA-oriC complex binds and stabilizes one strand of the AT-rich DNA unwinding element (DUE), permitting loading of DNA polymerase. After initiation quickly degrades to an ADP-DnaA complex that is not apt for DNA replication. Binds acidic phospholipids.</text>
</comment>
<keyword evidence="1" id="KW-0963">Cytoplasm</keyword>
<dbReference type="EMBL" id="JAHLFG010000066">
    <property type="protein sequence ID" value="MBU3827079.1"/>
    <property type="molecule type" value="Genomic_DNA"/>
</dbReference>
<dbReference type="GO" id="GO:0003688">
    <property type="term" value="F:DNA replication origin binding"/>
    <property type="evidence" value="ECO:0007669"/>
    <property type="project" value="InterPro"/>
</dbReference>
<sequence>MDFIQLWNEAIKQVAARAQDPSEQAIIQLFSTQVSLQVEQHSIRFLCNSLYIYNIFIHHAAAFFDEISHLLNKSDLGFSVEVGNAAPRPTTVTQPQPQPFAQPSLNATPSANSFGFAKGPQRTQAPSMTYSQHGQIGSPNLPPQVLEQMSPPPVQLMPDNGASLQHRPRFLRNDAINPNKTFENYVTDPDNRLLVATAMAVAANPGTSNYNPFYIYGGSGLGKTHLLFAIANRIRKERPDCSLIYIRAEEFIRHYVESTAKLSSKKNFDDQSVHFQDMYTENDVFIVDDIQNFIKGPKSRDAFFEIIADFIDRPNRQLILASDVAPGNLKGFSARLTSRFGSGVCCEVIPPSVETRAAIIMNKCKEIGISLNDDIVNYIASHIRSNVREIEGAIKTLFTQFSITHELTFEDSVRILSNLVNASNQVLSMDSIKERVAKEFEVQVAAMESAERKKTVSMARSMAMALIRELIPSASLTDIGRAFNKDHSSVYEAVSRVKGKMEADPELASKYHRLKLSLKND</sequence>
<dbReference type="SMART" id="SM00760">
    <property type="entry name" value="Bac_DnaA_C"/>
    <property type="match status" value="1"/>
</dbReference>
<dbReference type="PANTHER" id="PTHR30050">
    <property type="entry name" value="CHROMOSOMAL REPLICATION INITIATOR PROTEIN DNAA"/>
    <property type="match status" value="1"/>
</dbReference>
<keyword evidence="6 7" id="KW-0238">DNA-binding</keyword>
<proteinExistence type="inferred from homology"/>
<evidence type="ECO:0000256" key="4">
    <source>
        <dbReference type="ARBA" id="ARBA00022840"/>
    </source>
</evidence>
<keyword evidence="2 7" id="KW-0235">DNA replication</keyword>
<dbReference type="SUPFAM" id="SSF52540">
    <property type="entry name" value="P-loop containing nucleoside triphosphate hydrolases"/>
    <property type="match status" value="1"/>
</dbReference>
<dbReference type="InterPro" id="IPR013317">
    <property type="entry name" value="DnaA_dom"/>
</dbReference>
<dbReference type="InterPro" id="IPR003593">
    <property type="entry name" value="AAA+_ATPase"/>
</dbReference>
<evidence type="ECO:0000256" key="6">
    <source>
        <dbReference type="ARBA" id="ARBA00023125"/>
    </source>
</evidence>
<evidence type="ECO:0000259" key="10">
    <source>
        <dbReference type="SMART" id="SM00382"/>
    </source>
</evidence>
<dbReference type="CDD" id="cd06571">
    <property type="entry name" value="Bac_DnaA_C"/>
    <property type="match status" value="1"/>
</dbReference>
<dbReference type="InterPro" id="IPR013159">
    <property type="entry name" value="DnaA_C"/>
</dbReference>
<dbReference type="GO" id="GO:0005886">
    <property type="term" value="C:plasma membrane"/>
    <property type="evidence" value="ECO:0007669"/>
    <property type="project" value="TreeGrafter"/>
</dbReference>
<dbReference type="PRINTS" id="PR00051">
    <property type="entry name" value="DNAA"/>
</dbReference>
<evidence type="ECO:0000256" key="7">
    <source>
        <dbReference type="RuleBase" id="RU000577"/>
    </source>
</evidence>
<evidence type="ECO:0000256" key="3">
    <source>
        <dbReference type="ARBA" id="ARBA00022741"/>
    </source>
</evidence>
<dbReference type="InterPro" id="IPR027417">
    <property type="entry name" value="P-loop_NTPase"/>
</dbReference>
<comment type="caution">
    <text evidence="12">The sequence shown here is derived from an EMBL/GenBank/DDBJ whole genome shotgun (WGS) entry which is preliminary data.</text>
</comment>
<name>A0A9E2KN92_9GAMM</name>
<evidence type="ECO:0000256" key="1">
    <source>
        <dbReference type="ARBA" id="ARBA00022490"/>
    </source>
</evidence>
<evidence type="ECO:0000259" key="11">
    <source>
        <dbReference type="SMART" id="SM00760"/>
    </source>
</evidence>
<dbReference type="SMART" id="SM00382">
    <property type="entry name" value="AAA"/>
    <property type="match status" value="1"/>
</dbReference>
<feature type="domain" description="Chromosomal replication initiator DnaA C-terminal" evidence="11">
    <location>
        <begin position="428"/>
        <end position="497"/>
    </location>
</feature>
<comment type="similarity">
    <text evidence="8">Belongs to the DnaA family.</text>
</comment>
<dbReference type="CDD" id="cd00009">
    <property type="entry name" value="AAA"/>
    <property type="match status" value="1"/>
</dbReference>
<dbReference type="InterPro" id="IPR020591">
    <property type="entry name" value="Chromosome_initiator_DnaA-like"/>
</dbReference>
<feature type="region of interest" description="Disordered" evidence="9">
    <location>
        <begin position="87"/>
        <end position="142"/>
    </location>
</feature>
<dbReference type="Pfam" id="PF08299">
    <property type="entry name" value="Bac_DnaA_C"/>
    <property type="match status" value="1"/>
</dbReference>
<dbReference type="Proteomes" id="UP000824150">
    <property type="component" value="Unassembled WGS sequence"/>
</dbReference>
<dbReference type="Pfam" id="PF00308">
    <property type="entry name" value="Bac_DnaA"/>
    <property type="match status" value="1"/>
</dbReference>
<organism evidence="12 13">
    <name type="scientific">Candidatus Anaerobiospirillum merdipullorum</name>
    <dbReference type="NCBI Taxonomy" id="2838450"/>
    <lineage>
        <taxon>Bacteria</taxon>
        <taxon>Pseudomonadati</taxon>
        <taxon>Pseudomonadota</taxon>
        <taxon>Gammaproteobacteria</taxon>
        <taxon>Aeromonadales</taxon>
        <taxon>Succinivibrionaceae</taxon>
        <taxon>Anaerobiospirillum</taxon>
    </lineage>
</organism>
<dbReference type="Gene3D" id="1.10.1750.10">
    <property type="match status" value="1"/>
</dbReference>
<dbReference type="PROSITE" id="PS01008">
    <property type="entry name" value="DNAA"/>
    <property type="match status" value="1"/>
</dbReference>